<sequence length="168" mass="18511">MNQPRFAKPLETGKSAEPSNCVHFRWGREPLEKGPPQALRGEFARAAYFGALAVSARLTAQSLPDPQLSILTDIYIHASHGVPYTVADASDVSGLREERLFTLIKQMCSNASLRLYRRRVGDAEIEMHLRIDLMPAKHAELSGYFARACQEGMAIPHAASSDSWSGLS</sequence>
<reference evidence="1 2" key="1">
    <citation type="journal article" date="2013" name="Genome Announc.">
        <title>Draft Genome Sequence of a Hexachlorocyclohexane-Degrading Bacterium, Sphingobium baderi Strain LL03T.</title>
        <authorList>
            <person name="Kaur J."/>
            <person name="Verma H."/>
            <person name="Tripathi C."/>
            <person name="Khurana J.P."/>
            <person name="Lal R."/>
        </authorList>
    </citation>
    <scope>NUCLEOTIDE SEQUENCE [LARGE SCALE GENOMIC DNA]</scope>
    <source>
        <strain evidence="1 2">LL03</strain>
    </source>
</reference>
<dbReference type="Proteomes" id="UP000015524">
    <property type="component" value="Unassembled WGS sequence"/>
</dbReference>
<dbReference type="EMBL" id="ATIB01000086">
    <property type="protein sequence ID" value="EQA97703.1"/>
    <property type="molecule type" value="Genomic_DNA"/>
</dbReference>
<accession>T0HJE9</accession>
<gene>
    <name evidence="1" type="ORF">L485_20840</name>
</gene>
<proteinExistence type="predicted"/>
<organism evidence="1 2">
    <name type="scientific">Sphingobium baderi LL03</name>
    <dbReference type="NCBI Taxonomy" id="1114964"/>
    <lineage>
        <taxon>Bacteria</taxon>
        <taxon>Pseudomonadati</taxon>
        <taxon>Pseudomonadota</taxon>
        <taxon>Alphaproteobacteria</taxon>
        <taxon>Sphingomonadales</taxon>
        <taxon>Sphingomonadaceae</taxon>
        <taxon>Sphingobium</taxon>
    </lineage>
</organism>
<evidence type="ECO:0000313" key="2">
    <source>
        <dbReference type="Proteomes" id="UP000015524"/>
    </source>
</evidence>
<dbReference type="PATRIC" id="fig|1114964.3.peg.4087"/>
<dbReference type="AlphaFoldDB" id="T0HJE9"/>
<keyword evidence="2" id="KW-1185">Reference proteome</keyword>
<comment type="caution">
    <text evidence="1">The sequence shown here is derived from an EMBL/GenBank/DDBJ whole genome shotgun (WGS) entry which is preliminary data.</text>
</comment>
<protein>
    <submittedName>
        <fullName evidence="1">Uncharacterized protein</fullName>
    </submittedName>
</protein>
<name>T0HJE9_9SPHN</name>
<evidence type="ECO:0000313" key="1">
    <source>
        <dbReference type="EMBL" id="EQA97703.1"/>
    </source>
</evidence>